<dbReference type="Gene3D" id="1.10.510.10">
    <property type="entry name" value="Transferase(Phosphotransferase) domain 1"/>
    <property type="match status" value="1"/>
</dbReference>
<keyword evidence="2" id="KW-0808">Transferase</keyword>
<dbReference type="GO" id="GO:0004672">
    <property type="term" value="F:protein kinase activity"/>
    <property type="evidence" value="ECO:0007669"/>
    <property type="project" value="InterPro"/>
</dbReference>
<keyword evidence="3" id="KW-1185">Reference proteome</keyword>
<evidence type="ECO:0000313" key="2">
    <source>
        <dbReference type="EMBL" id="USW53820.1"/>
    </source>
</evidence>
<dbReference type="InterPro" id="IPR008271">
    <property type="entry name" value="Ser/Thr_kinase_AS"/>
</dbReference>
<evidence type="ECO:0000259" key="1">
    <source>
        <dbReference type="PROSITE" id="PS50011"/>
    </source>
</evidence>
<protein>
    <submittedName>
        <fullName evidence="2">Serine/threonine-protein kinase, active</fullName>
    </submittedName>
</protein>
<sequence>MATQTVVLDDAFLQFRSTVYALWRKPNNTVEVASLLQRLWVNELSELDHRRISEVIGDLLEADERRTEITEPERTSPRWPAIEQAFSKPPGSLTPDDIKQMRDYIAVCKAVKQVMLQYLASMAVFQDILVELGLEDVTRTACEDQVRQHKRNRNLATLSIKTLVEQLERHGVAVPEFEQRWVVVKSLDDRKVELQVLYNGNGNLIDRRVVKKEKVSEEEWNSPRYWKQPQLGGPTIPNEYYLQRKCWDAEPNNVVKLSDWSVNETERFLTYYMDFCPYGDLDSIYTSYKKSRGEVIPEPVLWYIFLRLAQSCLIMERGDYITSRPGWPQIVHRDIKPPNVFLDVPDPTFFPGYPIPKMADFGFAFETHEDDPTNPRKWYGWGTRGFLAPEQISKIPKLIEPTAPLTSFLNFFTPGARQRQKELEENSIYKMLSHTNVWGIGMVMLELVSGSRLGATAQLAYQNGPDQIPLPAHAFNWYSAELRQMIRACMRYWPNERITAINLYRMIYEQMPRMPGFGQYLREASGGRQPPGGNWGWRLGRESYKLDMVSEQSPDTEMAG</sequence>
<proteinExistence type="predicted"/>
<dbReference type="InterPro" id="IPR053083">
    <property type="entry name" value="TF_kinase-domain_protein"/>
</dbReference>
<dbReference type="Pfam" id="PF00069">
    <property type="entry name" value="Pkinase"/>
    <property type="match status" value="1"/>
</dbReference>
<dbReference type="PANTHER" id="PTHR44305:SF24">
    <property type="entry name" value="TYROSINE-PROTEIN KINASE C03B1.5-RELATED"/>
    <property type="match status" value="1"/>
</dbReference>
<dbReference type="PROSITE" id="PS50011">
    <property type="entry name" value="PROTEIN_KINASE_DOM"/>
    <property type="match status" value="1"/>
</dbReference>
<dbReference type="AlphaFoldDB" id="A0A9Q9EK91"/>
<dbReference type="GO" id="GO:0005524">
    <property type="term" value="F:ATP binding"/>
    <property type="evidence" value="ECO:0007669"/>
    <property type="project" value="InterPro"/>
</dbReference>
<dbReference type="SUPFAM" id="SSF56112">
    <property type="entry name" value="Protein kinase-like (PK-like)"/>
    <property type="match status" value="1"/>
</dbReference>
<accession>A0A9Q9EK91</accession>
<feature type="domain" description="Protein kinase" evidence="1">
    <location>
        <begin position="149"/>
        <end position="514"/>
    </location>
</feature>
<dbReference type="InterPro" id="IPR000719">
    <property type="entry name" value="Prot_kinase_dom"/>
</dbReference>
<name>A0A9Q9EK91_9PEZI</name>
<dbReference type="PANTHER" id="PTHR44305">
    <property type="entry name" value="SI:DKEY-192D15.2-RELATED"/>
    <property type="match status" value="1"/>
</dbReference>
<dbReference type="InterPro" id="IPR011009">
    <property type="entry name" value="Kinase-like_dom_sf"/>
</dbReference>
<dbReference type="EMBL" id="CP099422">
    <property type="protein sequence ID" value="USW53820.1"/>
    <property type="molecule type" value="Genomic_DNA"/>
</dbReference>
<dbReference type="SMART" id="SM00220">
    <property type="entry name" value="S_TKc"/>
    <property type="match status" value="1"/>
</dbReference>
<reference evidence="2" key="1">
    <citation type="submission" date="2022-06" db="EMBL/GenBank/DDBJ databases">
        <title>Complete genome sequences of two strains of the flax pathogen Septoria linicola.</title>
        <authorList>
            <person name="Lapalu N."/>
            <person name="Simon A."/>
            <person name="Demenou B."/>
            <person name="Paumier D."/>
            <person name="Guillot M.-P."/>
            <person name="Gout L."/>
            <person name="Valade R."/>
        </authorList>
    </citation>
    <scope>NUCLEOTIDE SEQUENCE</scope>
    <source>
        <strain evidence="2">SE15195</strain>
    </source>
</reference>
<keyword evidence="2" id="KW-0418">Kinase</keyword>
<gene>
    <name evidence="2" type="ORF">Slin15195_G071390</name>
</gene>
<organism evidence="2 3">
    <name type="scientific">Septoria linicola</name>
    <dbReference type="NCBI Taxonomy" id="215465"/>
    <lineage>
        <taxon>Eukaryota</taxon>
        <taxon>Fungi</taxon>
        <taxon>Dikarya</taxon>
        <taxon>Ascomycota</taxon>
        <taxon>Pezizomycotina</taxon>
        <taxon>Dothideomycetes</taxon>
        <taxon>Dothideomycetidae</taxon>
        <taxon>Mycosphaerellales</taxon>
        <taxon>Mycosphaerellaceae</taxon>
        <taxon>Septoria</taxon>
    </lineage>
</organism>
<dbReference type="PROSITE" id="PS00108">
    <property type="entry name" value="PROTEIN_KINASE_ST"/>
    <property type="match status" value="1"/>
</dbReference>
<dbReference type="Proteomes" id="UP001056384">
    <property type="component" value="Chromosome 5"/>
</dbReference>
<evidence type="ECO:0000313" key="3">
    <source>
        <dbReference type="Proteomes" id="UP001056384"/>
    </source>
</evidence>